<evidence type="ECO:0000313" key="3">
    <source>
        <dbReference type="Proteomes" id="UP001229421"/>
    </source>
</evidence>
<proteinExistence type="predicted"/>
<dbReference type="Pfam" id="PF12796">
    <property type="entry name" value="Ank_2"/>
    <property type="match status" value="1"/>
</dbReference>
<evidence type="ECO:0000256" key="1">
    <source>
        <dbReference type="PROSITE-ProRule" id="PRU00023"/>
    </source>
</evidence>
<dbReference type="PROSITE" id="PS50088">
    <property type="entry name" value="ANK_REPEAT"/>
    <property type="match status" value="1"/>
</dbReference>
<dbReference type="SMART" id="SM00248">
    <property type="entry name" value="ANK"/>
    <property type="match status" value="3"/>
</dbReference>
<dbReference type="EMBL" id="JAUHHV010000007">
    <property type="protein sequence ID" value="KAK1418637.1"/>
    <property type="molecule type" value="Genomic_DNA"/>
</dbReference>
<name>A0AAD8NRP0_TARER</name>
<protein>
    <submittedName>
        <fullName evidence="2">Uncharacterized protein</fullName>
    </submittedName>
</protein>
<dbReference type="PANTHER" id="PTHR47303:SF1">
    <property type="entry name" value="NF-KAPPA-B INHIBITOR BETA"/>
    <property type="match status" value="1"/>
</dbReference>
<keyword evidence="1" id="KW-0040">ANK repeat</keyword>
<dbReference type="Proteomes" id="UP001229421">
    <property type="component" value="Unassembled WGS sequence"/>
</dbReference>
<dbReference type="AlphaFoldDB" id="A0AAD8NRP0"/>
<keyword evidence="3" id="KW-1185">Reference proteome</keyword>
<feature type="repeat" description="ANK" evidence="1">
    <location>
        <begin position="212"/>
        <end position="244"/>
    </location>
</feature>
<dbReference type="SUPFAM" id="SSF48403">
    <property type="entry name" value="Ankyrin repeat"/>
    <property type="match status" value="1"/>
</dbReference>
<organism evidence="2 3">
    <name type="scientific">Tagetes erecta</name>
    <name type="common">African marigold</name>
    <dbReference type="NCBI Taxonomy" id="13708"/>
    <lineage>
        <taxon>Eukaryota</taxon>
        <taxon>Viridiplantae</taxon>
        <taxon>Streptophyta</taxon>
        <taxon>Embryophyta</taxon>
        <taxon>Tracheophyta</taxon>
        <taxon>Spermatophyta</taxon>
        <taxon>Magnoliopsida</taxon>
        <taxon>eudicotyledons</taxon>
        <taxon>Gunneridae</taxon>
        <taxon>Pentapetalae</taxon>
        <taxon>asterids</taxon>
        <taxon>campanulids</taxon>
        <taxon>Asterales</taxon>
        <taxon>Asteraceae</taxon>
        <taxon>Asteroideae</taxon>
        <taxon>Heliantheae alliance</taxon>
        <taxon>Tageteae</taxon>
        <taxon>Tagetes</taxon>
    </lineage>
</organism>
<evidence type="ECO:0000313" key="2">
    <source>
        <dbReference type="EMBL" id="KAK1418637.1"/>
    </source>
</evidence>
<dbReference type="PANTHER" id="PTHR47303">
    <property type="match status" value="1"/>
</dbReference>
<dbReference type="Gene3D" id="1.25.40.20">
    <property type="entry name" value="Ankyrin repeat-containing domain"/>
    <property type="match status" value="1"/>
</dbReference>
<gene>
    <name evidence="2" type="ORF">QVD17_27782</name>
</gene>
<dbReference type="PROSITE" id="PS50297">
    <property type="entry name" value="ANK_REP_REGION"/>
    <property type="match status" value="1"/>
</dbReference>
<comment type="caution">
    <text evidence="2">The sequence shown here is derived from an EMBL/GenBank/DDBJ whole genome shotgun (WGS) entry which is preliminary data.</text>
</comment>
<sequence length="437" mass="49525">MSTKQHSFPSHVSVQSFVTVKLSDKHMYGLWETQMLCLLESHDLLGYINQSSPVAADDDEWSRWDTLVHAWILGSLSEHTAVDVLNRLNSRQTYLTAKDVWNEVRSMYGQQATADRVQEWKVGTNGMLLKEKVKEERERSRIKQDLYHAVECGKLEDVKSILNKGVIGITDSISINGNTALHIAASNSNGILESLLNLRPTDIPLKDVRNEDGSTLLHLAVSHGNMNAAKILVNWSRDLLYAKDNHGFTPLDIVLSQPLNKEMCHFLIDQDAQIPIVAHEPLLNVISYGHFDLALTFIKRCNSFKSRAVLMAIAQNCPADFTPNQLLVYELFQTPVRQFITRGASDMKSCMKFANFVIRAVLAYPYKLLIQICMKLRVFKDLEEKMQQRKNARDLLDVACALIKFSREETTSIAPCLLLCCSPPPLLRPDRRRPPLP</sequence>
<dbReference type="InterPro" id="IPR036770">
    <property type="entry name" value="Ankyrin_rpt-contain_sf"/>
</dbReference>
<accession>A0AAD8NRP0</accession>
<dbReference type="InterPro" id="IPR002110">
    <property type="entry name" value="Ankyrin_rpt"/>
</dbReference>
<reference evidence="2" key="1">
    <citation type="journal article" date="2023" name="bioRxiv">
        <title>Improved chromosome-level genome assembly for marigold (Tagetes erecta).</title>
        <authorList>
            <person name="Jiang F."/>
            <person name="Yuan L."/>
            <person name="Wang S."/>
            <person name="Wang H."/>
            <person name="Xu D."/>
            <person name="Wang A."/>
            <person name="Fan W."/>
        </authorList>
    </citation>
    <scope>NUCLEOTIDE SEQUENCE</scope>
    <source>
        <strain evidence="2">WSJ</strain>
        <tissue evidence="2">Leaf</tissue>
    </source>
</reference>